<dbReference type="Proteomes" id="UP000028582">
    <property type="component" value="Unassembled WGS sequence"/>
</dbReference>
<comment type="caution">
    <text evidence="1">The sequence shown here is derived from an EMBL/GenBank/DDBJ whole genome shotgun (WGS) entry which is preliminary data.</text>
</comment>
<name>A0A081B282_PHYNI</name>
<evidence type="ECO:0000313" key="2">
    <source>
        <dbReference type="Proteomes" id="UP000028582"/>
    </source>
</evidence>
<proteinExistence type="predicted"/>
<dbReference type="EMBL" id="ANJA01000186">
    <property type="protein sequence ID" value="ETO85243.1"/>
    <property type="molecule type" value="Genomic_DNA"/>
</dbReference>
<sequence>MSRLWDRFSIIQLAVANGKKSSNTSAFARNAVINASFVTVLL</sequence>
<protein>
    <submittedName>
        <fullName evidence="1">Uncharacterized protein</fullName>
    </submittedName>
</protein>
<accession>A0A081B282</accession>
<organism evidence="1 2">
    <name type="scientific">Phytophthora nicotianae P1976</name>
    <dbReference type="NCBI Taxonomy" id="1317066"/>
    <lineage>
        <taxon>Eukaryota</taxon>
        <taxon>Sar</taxon>
        <taxon>Stramenopiles</taxon>
        <taxon>Oomycota</taxon>
        <taxon>Peronosporomycetes</taxon>
        <taxon>Peronosporales</taxon>
        <taxon>Peronosporaceae</taxon>
        <taxon>Phytophthora</taxon>
    </lineage>
</organism>
<gene>
    <name evidence="1" type="ORF">F444_00987</name>
</gene>
<evidence type="ECO:0000313" key="1">
    <source>
        <dbReference type="EMBL" id="ETO85243.1"/>
    </source>
</evidence>
<reference evidence="1 2" key="1">
    <citation type="submission" date="2013-11" db="EMBL/GenBank/DDBJ databases">
        <title>The Genome Sequence of Phytophthora parasitica P1976.</title>
        <authorList>
            <consortium name="The Broad Institute Genomics Platform"/>
            <person name="Russ C."/>
            <person name="Tyler B."/>
            <person name="Panabieres F."/>
            <person name="Shan W."/>
            <person name="Tripathy S."/>
            <person name="Grunwald N."/>
            <person name="Machado M."/>
            <person name="Johnson C.S."/>
            <person name="Walker B."/>
            <person name="Young S."/>
            <person name="Zeng Q."/>
            <person name="Gargeya S."/>
            <person name="Fitzgerald M."/>
            <person name="Haas B."/>
            <person name="Abouelleil A."/>
            <person name="Allen A.W."/>
            <person name="Alvarado L."/>
            <person name="Arachchi H.M."/>
            <person name="Berlin A.M."/>
            <person name="Chapman S.B."/>
            <person name="Gainer-Dewar J."/>
            <person name="Goldberg J."/>
            <person name="Griggs A."/>
            <person name="Gujja S."/>
            <person name="Hansen M."/>
            <person name="Howarth C."/>
            <person name="Imamovic A."/>
            <person name="Ireland A."/>
            <person name="Larimer J."/>
            <person name="McCowan C."/>
            <person name="Murphy C."/>
            <person name="Pearson M."/>
            <person name="Poon T.W."/>
            <person name="Priest M."/>
            <person name="Roberts A."/>
            <person name="Saif S."/>
            <person name="Shea T."/>
            <person name="Sisk P."/>
            <person name="Sykes S."/>
            <person name="Wortman J."/>
            <person name="Nusbaum C."/>
            <person name="Birren B."/>
        </authorList>
    </citation>
    <scope>NUCLEOTIDE SEQUENCE [LARGE SCALE GENOMIC DNA]</scope>
    <source>
        <strain evidence="1 2">P1976</strain>
    </source>
</reference>
<dbReference type="AlphaFoldDB" id="A0A081B282"/>